<reference evidence="3 4" key="1">
    <citation type="submission" date="2022-09" db="EMBL/GenBank/DDBJ databases">
        <authorList>
            <person name="Palmer J.M."/>
        </authorList>
    </citation>
    <scope>NUCLEOTIDE SEQUENCE [LARGE SCALE GENOMIC DNA]</scope>
    <source>
        <strain evidence="3 4">DSM 7382</strain>
    </source>
</reference>
<feature type="compositionally biased region" description="Low complexity" evidence="1">
    <location>
        <begin position="27"/>
        <end position="48"/>
    </location>
</feature>
<feature type="transmembrane region" description="Helical" evidence="2">
    <location>
        <begin position="66"/>
        <end position="88"/>
    </location>
</feature>
<dbReference type="EMBL" id="JASBNA010000008">
    <property type="protein sequence ID" value="KAK7689409.1"/>
    <property type="molecule type" value="Genomic_DNA"/>
</dbReference>
<evidence type="ECO:0000256" key="2">
    <source>
        <dbReference type="SAM" id="Phobius"/>
    </source>
</evidence>
<protein>
    <submittedName>
        <fullName evidence="3">Uncharacterized protein</fullName>
    </submittedName>
</protein>
<accession>A0AAW0GI31</accession>
<proteinExistence type="predicted"/>
<evidence type="ECO:0000313" key="3">
    <source>
        <dbReference type="EMBL" id="KAK7689409.1"/>
    </source>
</evidence>
<feature type="compositionally biased region" description="Basic and acidic residues" evidence="1">
    <location>
        <begin position="153"/>
        <end position="174"/>
    </location>
</feature>
<feature type="region of interest" description="Disordered" evidence="1">
    <location>
        <begin position="145"/>
        <end position="201"/>
    </location>
</feature>
<organism evidence="3 4">
    <name type="scientific">Cerrena zonata</name>
    <dbReference type="NCBI Taxonomy" id="2478898"/>
    <lineage>
        <taxon>Eukaryota</taxon>
        <taxon>Fungi</taxon>
        <taxon>Dikarya</taxon>
        <taxon>Basidiomycota</taxon>
        <taxon>Agaricomycotina</taxon>
        <taxon>Agaricomycetes</taxon>
        <taxon>Polyporales</taxon>
        <taxon>Cerrenaceae</taxon>
        <taxon>Cerrena</taxon>
    </lineage>
</organism>
<evidence type="ECO:0000313" key="4">
    <source>
        <dbReference type="Proteomes" id="UP001385951"/>
    </source>
</evidence>
<feature type="compositionally biased region" description="Polar residues" evidence="1">
    <location>
        <begin position="175"/>
        <end position="188"/>
    </location>
</feature>
<keyword evidence="2" id="KW-0472">Membrane</keyword>
<sequence length="269" mass="28952">MSTDVQTISASGFLTFITATRPLTAGSITSTPTQQTQSTISHSSSSTTAPNALSEGSSSKPSASTIGFIVLAIVLVISFGVIAALFWIRRRKKRHVRMSVDLLAEGKMRSAESFEIVLPFNASTPLSNGGTFEQQMNRRDDGDVVMSFSDVRSPPRDHSDGVDSLPRSKSDHEYPSSTNRSDESSFTPIPTHPVSHDRLYSNSSDPSIYSAEAETSTIFKNASTVSLLGIRHPTARREADGGVHLAGGPVRESWFVNGGTLPPAYGEFR</sequence>
<keyword evidence="2" id="KW-1133">Transmembrane helix</keyword>
<dbReference type="AlphaFoldDB" id="A0AAW0GI31"/>
<comment type="caution">
    <text evidence="3">The sequence shown here is derived from an EMBL/GenBank/DDBJ whole genome shotgun (WGS) entry which is preliminary data.</text>
</comment>
<evidence type="ECO:0000256" key="1">
    <source>
        <dbReference type="SAM" id="MobiDB-lite"/>
    </source>
</evidence>
<gene>
    <name evidence="3" type="ORF">QCA50_007201</name>
</gene>
<dbReference type="Proteomes" id="UP001385951">
    <property type="component" value="Unassembled WGS sequence"/>
</dbReference>
<name>A0AAW0GI31_9APHY</name>
<feature type="compositionally biased region" description="Polar residues" evidence="1">
    <location>
        <begin position="49"/>
        <end position="62"/>
    </location>
</feature>
<keyword evidence="2" id="KW-0812">Transmembrane</keyword>
<keyword evidence="4" id="KW-1185">Reference proteome</keyword>
<feature type="region of interest" description="Disordered" evidence="1">
    <location>
        <begin position="27"/>
        <end position="62"/>
    </location>
</feature>